<dbReference type="STRING" id="154538.A0A1M2VHX9"/>
<dbReference type="OMA" id="QWSETHI"/>
<protein>
    <submittedName>
        <fullName evidence="2">Uncharacterized protein</fullName>
    </submittedName>
</protein>
<organism evidence="2 3">
    <name type="scientific">Trametes pubescens</name>
    <name type="common">White-rot fungus</name>
    <dbReference type="NCBI Taxonomy" id="154538"/>
    <lineage>
        <taxon>Eukaryota</taxon>
        <taxon>Fungi</taxon>
        <taxon>Dikarya</taxon>
        <taxon>Basidiomycota</taxon>
        <taxon>Agaricomycotina</taxon>
        <taxon>Agaricomycetes</taxon>
        <taxon>Polyporales</taxon>
        <taxon>Polyporaceae</taxon>
        <taxon>Trametes</taxon>
    </lineage>
</organism>
<dbReference type="AlphaFoldDB" id="A0A1M2VHX9"/>
<evidence type="ECO:0000313" key="2">
    <source>
        <dbReference type="EMBL" id="OJT07133.1"/>
    </source>
</evidence>
<comment type="caution">
    <text evidence="2">The sequence shown here is derived from an EMBL/GenBank/DDBJ whole genome shotgun (WGS) entry which is preliminary data.</text>
</comment>
<proteinExistence type="predicted"/>
<feature type="region of interest" description="Disordered" evidence="1">
    <location>
        <begin position="168"/>
        <end position="222"/>
    </location>
</feature>
<dbReference type="EMBL" id="MNAD01001219">
    <property type="protein sequence ID" value="OJT07133.1"/>
    <property type="molecule type" value="Genomic_DNA"/>
</dbReference>
<accession>A0A1M2VHX9</accession>
<reference evidence="2 3" key="1">
    <citation type="submission" date="2016-10" db="EMBL/GenBank/DDBJ databases">
        <title>Genome sequence of the basidiomycete white-rot fungus Trametes pubescens.</title>
        <authorList>
            <person name="Makela M.R."/>
            <person name="Granchi Z."/>
            <person name="Peng M."/>
            <person name="De Vries R.P."/>
            <person name="Grigoriev I."/>
            <person name="Riley R."/>
            <person name="Hilden K."/>
        </authorList>
    </citation>
    <scope>NUCLEOTIDE SEQUENCE [LARGE SCALE GENOMIC DNA]</scope>
    <source>
        <strain evidence="2 3">FBCC735</strain>
    </source>
</reference>
<evidence type="ECO:0000313" key="3">
    <source>
        <dbReference type="Proteomes" id="UP000184267"/>
    </source>
</evidence>
<feature type="non-terminal residue" evidence="2">
    <location>
        <position position="1"/>
    </location>
</feature>
<sequence>LCAPGGRGDKVFPVIFKVPREDIADDILAYQEVIKEIEAISSVYNRVHRVLTHPIGDDVLEALISESKWKGVYPVAYGRECMVFSEYLDAIDATKDFKKSIWKKVPDFRRALAFMISNGETEKRNGNANLRQLVADYIDTLYATPVQGEQAESRAVHAAPPSLALGAMHLGSRLPGSSPPCTPPRRSAQVSSPLAAPARPAHERHAGSGTPPRLDYTSPPLSPPHSISPLLTELVFDLALADVKVSDVVYQHTRNLQGIKGTYTFPQVNSTKVTSCGPALDMYLQALGYDIDSKLTVAHACMSSIRVEDFVRRLIEYGLPILEAKYMWVLYTTSPPSASQWSETHIM</sequence>
<name>A0A1M2VHX9_TRAPU</name>
<evidence type="ECO:0000256" key="1">
    <source>
        <dbReference type="SAM" id="MobiDB-lite"/>
    </source>
</evidence>
<keyword evidence="3" id="KW-1185">Reference proteome</keyword>
<dbReference type="Proteomes" id="UP000184267">
    <property type="component" value="Unassembled WGS sequence"/>
</dbReference>
<gene>
    <name evidence="2" type="ORF">TRAPUB_2014</name>
</gene>
<dbReference type="OrthoDB" id="2757513at2759"/>